<evidence type="ECO:0000313" key="2">
    <source>
        <dbReference type="Proteomes" id="UP000077623"/>
    </source>
</evidence>
<dbReference type="EMBL" id="LWUJ01000012">
    <property type="protein sequence ID" value="OAL10040.1"/>
    <property type="molecule type" value="Genomic_DNA"/>
</dbReference>
<protein>
    <submittedName>
        <fullName evidence="1">Uncharacterized protein</fullName>
    </submittedName>
</protein>
<reference evidence="2" key="1">
    <citation type="submission" date="2016-04" db="EMBL/GenBank/DDBJ databases">
        <authorList>
            <person name="Quiroz-Castaneda R.E."/>
            <person name="Martinez-Ocampo F."/>
        </authorList>
    </citation>
    <scope>NUCLEOTIDE SEQUENCE [LARGE SCALE GENOMIC DNA]</scope>
    <source>
        <strain evidence="2">INIFAP01</strain>
    </source>
</reference>
<accession>A0A1A9QEC4</accession>
<dbReference type="Proteomes" id="UP000077623">
    <property type="component" value="Unassembled WGS sequence"/>
</dbReference>
<dbReference type="STRING" id="432608.A6V39_03945"/>
<gene>
    <name evidence="1" type="ORF">A6V39_03945</name>
</gene>
<evidence type="ECO:0000313" key="1">
    <source>
        <dbReference type="EMBL" id="OAL10040.1"/>
    </source>
</evidence>
<organism evidence="1 2">
    <name type="scientific">Candidatus Mycoplasma haematobovis</name>
    <dbReference type="NCBI Taxonomy" id="432608"/>
    <lineage>
        <taxon>Bacteria</taxon>
        <taxon>Bacillati</taxon>
        <taxon>Mycoplasmatota</taxon>
        <taxon>Mollicutes</taxon>
        <taxon>Mycoplasmataceae</taxon>
        <taxon>Mycoplasma</taxon>
    </lineage>
</organism>
<dbReference type="AlphaFoldDB" id="A0A1A9QEC4"/>
<keyword evidence="2" id="KW-1185">Reference proteome</keyword>
<name>A0A1A9QEC4_9MOLU</name>
<dbReference type="RefSeq" id="WP_187150426.1">
    <property type="nucleotide sequence ID" value="NZ_LWUJ01000012.1"/>
</dbReference>
<comment type="caution">
    <text evidence="1">The sequence shown here is derived from an EMBL/GenBank/DDBJ whole genome shotgun (WGS) entry which is preliminary data.</text>
</comment>
<sequence>MAGIGIKVATSMASAGALGGGAYGIYTYNNTTDTVRNYLKKNNLTPRTTNWETVLEAYKLEKTSQTEIQTGAINNADVIKTWCEKNLSSSIQSVKDNLFKKASQWCVNFQSISEKLGEAQFETVASKLTSKYASLQGRIKDLIDGVTGAGSSNGNGDKIKSWCDSNKKRRFSSDGEFYSSSIKSLCLKG</sequence>
<proteinExistence type="predicted"/>